<protein>
    <submittedName>
        <fullName evidence="2">Uncharacterized protein</fullName>
    </submittedName>
</protein>
<dbReference type="Proteomes" id="UP000283530">
    <property type="component" value="Unassembled WGS sequence"/>
</dbReference>
<dbReference type="AlphaFoldDB" id="A0A3S3MK50"/>
<feature type="region of interest" description="Disordered" evidence="1">
    <location>
        <begin position="128"/>
        <end position="185"/>
    </location>
</feature>
<organism evidence="2 3">
    <name type="scientific">Cinnamomum micranthum f. kanehirae</name>
    <dbReference type="NCBI Taxonomy" id="337451"/>
    <lineage>
        <taxon>Eukaryota</taxon>
        <taxon>Viridiplantae</taxon>
        <taxon>Streptophyta</taxon>
        <taxon>Embryophyta</taxon>
        <taxon>Tracheophyta</taxon>
        <taxon>Spermatophyta</taxon>
        <taxon>Magnoliopsida</taxon>
        <taxon>Magnoliidae</taxon>
        <taxon>Laurales</taxon>
        <taxon>Lauraceae</taxon>
        <taxon>Cinnamomum</taxon>
    </lineage>
</organism>
<evidence type="ECO:0000256" key="1">
    <source>
        <dbReference type="SAM" id="MobiDB-lite"/>
    </source>
</evidence>
<dbReference type="EMBL" id="QPKB01000003">
    <property type="protein sequence ID" value="RWR81500.1"/>
    <property type="molecule type" value="Genomic_DNA"/>
</dbReference>
<gene>
    <name evidence="2" type="ORF">CKAN_01018600</name>
</gene>
<keyword evidence="3" id="KW-1185">Reference proteome</keyword>
<evidence type="ECO:0000313" key="2">
    <source>
        <dbReference type="EMBL" id="RWR81500.1"/>
    </source>
</evidence>
<proteinExistence type="predicted"/>
<comment type="caution">
    <text evidence="2">The sequence shown here is derived from an EMBL/GenBank/DDBJ whole genome shotgun (WGS) entry which is preliminary data.</text>
</comment>
<sequence>MSLDSSRRPSSPHRFHSPFFWLGFSIRFYFLELNQLPSPLLRPSLSMQKQLIESERRASNAAISLLPIDCTQQAVAPVLNSTNPSGAAKCVALQLPEGLLCIPSSSPSPSVLSPRRLLRGRLLRLRRPPHPLRPQLPHQSSPSTAPSCCRMPRRVVLPLSPPPPPSLGETRPSSTALYWRDEAVE</sequence>
<reference evidence="2 3" key="1">
    <citation type="journal article" date="2019" name="Nat. Plants">
        <title>Stout camphor tree genome fills gaps in understanding of flowering plant genome evolution.</title>
        <authorList>
            <person name="Chaw S.M."/>
            <person name="Liu Y.C."/>
            <person name="Wu Y.W."/>
            <person name="Wang H.Y."/>
            <person name="Lin C.I."/>
            <person name="Wu C.S."/>
            <person name="Ke H.M."/>
            <person name="Chang L.Y."/>
            <person name="Hsu C.Y."/>
            <person name="Yang H.T."/>
            <person name="Sudianto E."/>
            <person name="Hsu M.H."/>
            <person name="Wu K.P."/>
            <person name="Wang L.N."/>
            <person name="Leebens-Mack J.H."/>
            <person name="Tsai I.J."/>
        </authorList>
    </citation>
    <scope>NUCLEOTIDE SEQUENCE [LARGE SCALE GENOMIC DNA]</scope>
    <source>
        <strain evidence="3">cv. Chaw 1501</strain>
        <tissue evidence="2">Young leaves</tissue>
    </source>
</reference>
<accession>A0A3S3MK50</accession>
<name>A0A3S3MK50_9MAGN</name>
<evidence type="ECO:0000313" key="3">
    <source>
        <dbReference type="Proteomes" id="UP000283530"/>
    </source>
</evidence>